<feature type="region of interest" description="Disordered" evidence="2">
    <location>
        <begin position="28"/>
        <end position="65"/>
    </location>
</feature>
<feature type="compositionally biased region" description="Basic and acidic residues" evidence="2">
    <location>
        <begin position="244"/>
        <end position="268"/>
    </location>
</feature>
<evidence type="ECO:0000256" key="1">
    <source>
        <dbReference type="ARBA" id="ARBA00023054"/>
    </source>
</evidence>
<evidence type="ECO:0000256" key="2">
    <source>
        <dbReference type="SAM" id="MobiDB-lite"/>
    </source>
</evidence>
<keyword evidence="1" id="KW-0175">Coiled coil</keyword>
<evidence type="ECO:0000313" key="4">
    <source>
        <dbReference type="Proteomes" id="UP000186601"/>
    </source>
</evidence>
<dbReference type="EMBL" id="MLYV02000712">
    <property type="protein sequence ID" value="PSR79046.1"/>
    <property type="molecule type" value="Genomic_DNA"/>
</dbReference>
<dbReference type="AlphaFoldDB" id="A0A2R6NXF0"/>
<proteinExistence type="predicted"/>
<dbReference type="OrthoDB" id="333551at2759"/>
<dbReference type="Proteomes" id="UP000186601">
    <property type="component" value="Unassembled WGS sequence"/>
</dbReference>
<dbReference type="GO" id="GO:0005634">
    <property type="term" value="C:nucleus"/>
    <property type="evidence" value="ECO:0007669"/>
    <property type="project" value="TreeGrafter"/>
</dbReference>
<organism evidence="3 4">
    <name type="scientific">Hermanssonia centrifuga</name>
    <dbReference type="NCBI Taxonomy" id="98765"/>
    <lineage>
        <taxon>Eukaryota</taxon>
        <taxon>Fungi</taxon>
        <taxon>Dikarya</taxon>
        <taxon>Basidiomycota</taxon>
        <taxon>Agaricomycotina</taxon>
        <taxon>Agaricomycetes</taxon>
        <taxon>Polyporales</taxon>
        <taxon>Meruliaceae</taxon>
        <taxon>Hermanssonia</taxon>
    </lineage>
</organism>
<feature type="region of interest" description="Disordered" evidence="2">
    <location>
        <begin position="123"/>
        <end position="151"/>
    </location>
</feature>
<sequence>MPPSNKAKAAGVSASSFQDLRAELAKKEEEFSKSKVANKSAAVVGGVKRPDKKSTVWGRQNKGVNARATRDVELEEISKHTMDSARAILERKAQVYEKLRKGKSGGLNEKQYESLLVDFDSKPAEAYESDSDDVDESLTVPKPSGEEDDPIIEYEDEFGRARTGRRSEIPRHLLEKEEAAEDDIDPLVIYNPVNHFPTYQPSEERIAAIQAELSEENNPLNTHYDASQEVRAKGAGFYQFSADEETRKKQMEELRRAREETGKTREEMGAVDVLPGQVEGMVLPEEPVSAAPMKSRAVEKRKRELEERRKLIDAKRRKKGPTTDTTSTSPPPTVLSASIPFALKDSEDAVGHPPENAAASVVEHFEGSMPPDDPFAVLESQVTSRQRSKGKAPMKAPATSADAFLASLERDIAKGAN</sequence>
<feature type="compositionally biased region" description="Basic and acidic residues" evidence="2">
    <location>
        <begin position="296"/>
        <end position="314"/>
    </location>
</feature>
<name>A0A2R6NXF0_9APHY</name>
<evidence type="ECO:0000313" key="3">
    <source>
        <dbReference type="EMBL" id="PSR79046.1"/>
    </source>
</evidence>
<feature type="region of interest" description="Disordered" evidence="2">
    <location>
        <begin position="241"/>
        <end position="336"/>
    </location>
</feature>
<dbReference type="STRING" id="98765.A0A2R6NXF0"/>
<dbReference type="InterPro" id="IPR025066">
    <property type="entry name" value="CCDC174-like"/>
</dbReference>
<dbReference type="PANTHER" id="PTHR15885">
    <property type="entry name" value="COILED-COIL DOMAIN-CONTAINING PROTEIN 174"/>
    <property type="match status" value="1"/>
</dbReference>
<keyword evidence="4" id="KW-1185">Reference proteome</keyword>
<evidence type="ECO:0008006" key="5">
    <source>
        <dbReference type="Google" id="ProtNLM"/>
    </source>
</evidence>
<gene>
    <name evidence="3" type="ORF">PHLCEN_2v7233</name>
</gene>
<feature type="compositionally biased region" description="Acidic residues" evidence="2">
    <location>
        <begin position="127"/>
        <end position="136"/>
    </location>
</feature>
<reference evidence="3 4" key="1">
    <citation type="submission" date="2018-02" db="EMBL/GenBank/DDBJ databases">
        <title>Genome sequence of the basidiomycete white-rot fungus Phlebia centrifuga.</title>
        <authorList>
            <person name="Granchi Z."/>
            <person name="Peng M."/>
            <person name="de Vries R.P."/>
            <person name="Hilden K."/>
            <person name="Makela M.R."/>
            <person name="Grigoriev I."/>
            <person name="Riley R."/>
        </authorList>
    </citation>
    <scope>NUCLEOTIDE SEQUENCE [LARGE SCALE GENOMIC DNA]</scope>
    <source>
        <strain evidence="3 4">FBCC195</strain>
    </source>
</reference>
<protein>
    <recommendedName>
        <fullName evidence="5">Coiled-coil domain-containing protein 174</fullName>
    </recommendedName>
</protein>
<dbReference type="PANTHER" id="PTHR15885:SF1">
    <property type="entry name" value="COILED-COIL DOMAIN-CONTAINING PROTEIN 174"/>
    <property type="match status" value="1"/>
</dbReference>
<comment type="caution">
    <text evidence="3">The sequence shown here is derived from an EMBL/GenBank/DDBJ whole genome shotgun (WGS) entry which is preliminary data.</text>
</comment>
<dbReference type="Pfam" id="PF13300">
    <property type="entry name" value="DUF4078"/>
    <property type="match status" value="1"/>
</dbReference>
<accession>A0A2R6NXF0</accession>